<feature type="domain" description="Calcineurin-like phosphoesterase" evidence="1">
    <location>
        <begin position="1"/>
        <end position="168"/>
    </location>
</feature>
<dbReference type="PANTHER" id="PTHR12905:SF0">
    <property type="entry name" value="CALCINEURIN-LIKE PHOSPHOESTERASE DOMAIN-CONTAINING PROTEIN"/>
    <property type="match status" value="1"/>
</dbReference>
<gene>
    <name evidence="2" type="ORF">QUW28_08710</name>
</gene>
<dbReference type="Pfam" id="PF00149">
    <property type="entry name" value="Metallophos"/>
    <property type="match status" value="1"/>
</dbReference>
<name>A0ABT7VAQ8_9ACTN</name>
<dbReference type="InterPro" id="IPR004843">
    <property type="entry name" value="Calcineurin-like_PHP"/>
</dbReference>
<dbReference type="Proteomes" id="UP001529421">
    <property type="component" value="Unassembled WGS sequence"/>
</dbReference>
<dbReference type="InterPro" id="IPR051693">
    <property type="entry name" value="UPF0046_metallophosphoest"/>
</dbReference>
<accession>A0ABT7VAQ8</accession>
<keyword evidence="3" id="KW-1185">Reference proteome</keyword>
<dbReference type="SUPFAM" id="SSF56300">
    <property type="entry name" value="Metallo-dependent phosphatases"/>
    <property type="match status" value="1"/>
</dbReference>
<organism evidence="2 3">
    <name type="scientific">Enorma phocaeensis</name>
    <dbReference type="NCBI Taxonomy" id="1871019"/>
    <lineage>
        <taxon>Bacteria</taxon>
        <taxon>Bacillati</taxon>
        <taxon>Actinomycetota</taxon>
        <taxon>Coriobacteriia</taxon>
        <taxon>Coriobacteriales</taxon>
        <taxon>Coriobacteriaceae</taxon>
        <taxon>Enorma</taxon>
    </lineage>
</organism>
<sequence>MRILGISDVEEDWLTTYYDHERMRDVDLIISCGDLPARYLEHIVTLANVPLLYVPGNHDTDYARHQPEGCISIEGGIRSFRGLHIMGLGGSLKYNGTVYGFSEQEMRWRAAKMSLLAQSTGGVDILVTHAPIRGFGDLDDLPHRGFEAFDTLVERLRPRLMLHGHIHMAYGRVARTRTHPVGTTVINVCGAHIIDIPDDELPAAGERRGLLNVDEV</sequence>
<evidence type="ECO:0000259" key="1">
    <source>
        <dbReference type="Pfam" id="PF00149"/>
    </source>
</evidence>
<dbReference type="Gene3D" id="3.60.21.10">
    <property type="match status" value="1"/>
</dbReference>
<reference evidence="2 3" key="2">
    <citation type="submission" date="2023-06" db="EMBL/GenBank/DDBJ databases">
        <authorList>
            <person name="Zeman M."/>
            <person name="Kubasova T."/>
            <person name="Jahodarova E."/>
            <person name="Nykrynova M."/>
            <person name="Rychlik I."/>
        </authorList>
    </citation>
    <scope>NUCLEOTIDE SEQUENCE [LARGE SCALE GENOMIC DNA]</scope>
    <source>
        <strain evidence="2 3">154_Feed</strain>
    </source>
</reference>
<protein>
    <submittedName>
        <fullName evidence="2">Metallophosphoesterase family protein</fullName>
    </submittedName>
</protein>
<proteinExistence type="predicted"/>
<dbReference type="PANTHER" id="PTHR12905">
    <property type="entry name" value="METALLOPHOSPHOESTERASE"/>
    <property type="match status" value="1"/>
</dbReference>
<evidence type="ECO:0000313" key="3">
    <source>
        <dbReference type="Proteomes" id="UP001529421"/>
    </source>
</evidence>
<dbReference type="RefSeq" id="WP_289545695.1">
    <property type="nucleotide sequence ID" value="NZ_JAUDDZ010000013.1"/>
</dbReference>
<reference evidence="3" key="1">
    <citation type="submission" date="2023-06" db="EMBL/GenBank/DDBJ databases">
        <title>Identification and characterization of horizontal gene transfer across gut microbiota members of farm animals based on homology search.</title>
        <authorList>
            <person name="Zeman M."/>
            <person name="Kubasova T."/>
            <person name="Jahodarova E."/>
            <person name="Nykrynova M."/>
            <person name="Rychlik I."/>
        </authorList>
    </citation>
    <scope>NUCLEOTIDE SEQUENCE [LARGE SCALE GENOMIC DNA]</scope>
    <source>
        <strain evidence="3">154_Feed</strain>
    </source>
</reference>
<evidence type="ECO:0000313" key="2">
    <source>
        <dbReference type="EMBL" id="MDM8275566.1"/>
    </source>
</evidence>
<comment type="caution">
    <text evidence="2">The sequence shown here is derived from an EMBL/GenBank/DDBJ whole genome shotgun (WGS) entry which is preliminary data.</text>
</comment>
<dbReference type="EMBL" id="JAUDDZ010000013">
    <property type="protein sequence ID" value="MDM8275566.1"/>
    <property type="molecule type" value="Genomic_DNA"/>
</dbReference>
<dbReference type="InterPro" id="IPR029052">
    <property type="entry name" value="Metallo-depent_PP-like"/>
</dbReference>